<dbReference type="InterPro" id="IPR006498">
    <property type="entry name" value="Tail_tube"/>
</dbReference>
<sequence length="171" mass="19232">MALPRKLKDLNLFNEGESYMGRIEEITLPKITRKFENYRGGGMNGGVKIDMGLEDDALSAELTFGGLEAQLYKQWGITQIDGVMLRLNCAYQRQDTKEYTAVEVVLRGRFSEIDSGNGKAGENTQVKAPFNATYYKLIWDGETLIEIDLLNMIEKVDGVDRLEEQRAALGL</sequence>
<protein>
    <submittedName>
        <fullName evidence="1">Phage major tail tube protein</fullName>
    </submittedName>
</protein>
<dbReference type="RefSeq" id="WP_094961875.1">
    <property type="nucleotide sequence ID" value="NZ_NOWC01000015.1"/>
</dbReference>
<organism evidence="1 2">
    <name type="scientific">Providencia rettgeri</name>
    <dbReference type="NCBI Taxonomy" id="587"/>
    <lineage>
        <taxon>Bacteria</taxon>
        <taxon>Pseudomonadati</taxon>
        <taxon>Pseudomonadota</taxon>
        <taxon>Gammaproteobacteria</taxon>
        <taxon>Enterobacterales</taxon>
        <taxon>Morganellaceae</taxon>
        <taxon>Providencia</taxon>
    </lineage>
</organism>
<proteinExistence type="predicted"/>
<evidence type="ECO:0000313" key="2">
    <source>
        <dbReference type="Proteomes" id="UP000216001"/>
    </source>
</evidence>
<dbReference type="Pfam" id="PF04985">
    <property type="entry name" value="Phage_tube"/>
    <property type="match status" value="1"/>
</dbReference>
<dbReference type="NCBIfam" id="TIGR01611">
    <property type="entry name" value="tail_tube"/>
    <property type="match status" value="1"/>
</dbReference>
<dbReference type="Proteomes" id="UP000216001">
    <property type="component" value="Unassembled WGS sequence"/>
</dbReference>
<evidence type="ECO:0000313" key="1">
    <source>
        <dbReference type="EMBL" id="OZS74073.1"/>
    </source>
</evidence>
<accession>A0A264VRZ5</accession>
<comment type="caution">
    <text evidence="1">The sequence shown here is derived from an EMBL/GenBank/DDBJ whole genome shotgun (WGS) entry which is preliminary data.</text>
</comment>
<gene>
    <name evidence="1" type="ORF">CHI95_13345</name>
</gene>
<name>A0A264VRZ5_PRORE</name>
<dbReference type="STRING" id="587.RB151_043570"/>
<dbReference type="AlphaFoldDB" id="A0A264VRZ5"/>
<reference evidence="1 2" key="1">
    <citation type="submission" date="2017-07" db="EMBL/GenBank/DDBJ databases">
        <title>blaIMP-27 on transferable plasmids in Proteus mirabilis and Providencia rettgeri.</title>
        <authorList>
            <person name="Potter R."/>
        </authorList>
    </citation>
    <scope>NUCLEOTIDE SEQUENCE [LARGE SCALE GENOMIC DNA]</scope>
    <source>
        <strain evidence="1 2">PR1</strain>
    </source>
</reference>
<dbReference type="EMBL" id="NOWC01000015">
    <property type="protein sequence ID" value="OZS74073.1"/>
    <property type="molecule type" value="Genomic_DNA"/>
</dbReference>